<dbReference type="Proteomes" id="UP001163328">
    <property type="component" value="Chromosome"/>
</dbReference>
<accession>A0ABY6M2L5</accession>
<sequence>MASKIQDDLSHIKNMMERSTRFISLSGLSGVLAGTVALVGAYIAHFMLQVNQNQPNTYSVFSFVMLALVVLVVAISAGVYFTVSKSKKLQLPFWTSASKNVLIALAVPLVTGGIFCLSLLAHKLFWLLVPVMLLFYGLALVNAEKYTFSDIKYLGFCQIVLGLIAAFVTNYALVFWALGFGVLHILYGIILYKKYN</sequence>
<name>A0ABY6M2L5_9FLAO</name>
<protein>
    <submittedName>
        <fullName evidence="2">Uncharacterized protein</fullName>
    </submittedName>
</protein>
<organism evidence="2 3">
    <name type="scientific">Flavobacterium agricola</name>
    <dbReference type="NCBI Taxonomy" id="2870839"/>
    <lineage>
        <taxon>Bacteria</taxon>
        <taxon>Pseudomonadati</taxon>
        <taxon>Bacteroidota</taxon>
        <taxon>Flavobacteriia</taxon>
        <taxon>Flavobacteriales</taxon>
        <taxon>Flavobacteriaceae</taxon>
        <taxon>Flavobacterium</taxon>
    </lineage>
</organism>
<proteinExistence type="predicted"/>
<feature type="transmembrane region" description="Helical" evidence="1">
    <location>
        <begin position="101"/>
        <end position="120"/>
    </location>
</feature>
<keyword evidence="3" id="KW-1185">Reference proteome</keyword>
<evidence type="ECO:0000313" key="3">
    <source>
        <dbReference type="Proteomes" id="UP001163328"/>
    </source>
</evidence>
<feature type="transmembrane region" description="Helical" evidence="1">
    <location>
        <begin position="174"/>
        <end position="192"/>
    </location>
</feature>
<keyword evidence="1" id="KW-0812">Transmembrane</keyword>
<keyword evidence="1" id="KW-1133">Transmembrane helix</keyword>
<feature type="transmembrane region" description="Helical" evidence="1">
    <location>
        <begin position="21"/>
        <end position="48"/>
    </location>
</feature>
<feature type="transmembrane region" description="Helical" evidence="1">
    <location>
        <begin position="126"/>
        <end position="143"/>
    </location>
</feature>
<feature type="transmembrane region" description="Helical" evidence="1">
    <location>
        <begin position="150"/>
        <end position="168"/>
    </location>
</feature>
<gene>
    <name evidence="2" type="ORF">K5I29_13305</name>
</gene>
<evidence type="ECO:0000256" key="1">
    <source>
        <dbReference type="SAM" id="Phobius"/>
    </source>
</evidence>
<dbReference type="EMBL" id="CP081495">
    <property type="protein sequence ID" value="UYW01386.1"/>
    <property type="molecule type" value="Genomic_DNA"/>
</dbReference>
<keyword evidence="1" id="KW-0472">Membrane</keyword>
<feature type="transmembrane region" description="Helical" evidence="1">
    <location>
        <begin position="60"/>
        <end position="81"/>
    </location>
</feature>
<evidence type="ECO:0000313" key="2">
    <source>
        <dbReference type="EMBL" id="UYW01386.1"/>
    </source>
</evidence>
<reference evidence="2" key="1">
    <citation type="submission" date="2021-08" db="EMBL/GenBank/DDBJ databases">
        <title>Flavobacterium sp. strain CC-SYL302.</title>
        <authorList>
            <person name="Lin S.-Y."/>
            <person name="Lee T.-H."/>
            <person name="Young C.-C."/>
        </authorList>
    </citation>
    <scope>NUCLEOTIDE SEQUENCE</scope>
    <source>
        <strain evidence="2">CC-SYL302</strain>
    </source>
</reference>
<dbReference type="RefSeq" id="WP_264433854.1">
    <property type="nucleotide sequence ID" value="NZ_CP081495.1"/>
</dbReference>